<keyword evidence="3" id="KW-1185">Reference proteome</keyword>
<evidence type="ECO:0000256" key="1">
    <source>
        <dbReference type="SAM" id="Phobius"/>
    </source>
</evidence>
<proteinExistence type="predicted"/>
<organism evidence="2 3">
    <name type="scientific">Actinomadura namibiensis</name>
    <dbReference type="NCBI Taxonomy" id="182080"/>
    <lineage>
        <taxon>Bacteria</taxon>
        <taxon>Bacillati</taxon>
        <taxon>Actinomycetota</taxon>
        <taxon>Actinomycetes</taxon>
        <taxon>Streptosporangiales</taxon>
        <taxon>Thermomonosporaceae</taxon>
        <taxon>Actinomadura</taxon>
    </lineage>
</organism>
<protein>
    <recommendedName>
        <fullName evidence="4">PH domain-containing protein</fullName>
    </recommendedName>
</protein>
<feature type="transmembrane region" description="Helical" evidence="1">
    <location>
        <begin position="25"/>
        <end position="47"/>
    </location>
</feature>
<evidence type="ECO:0008006" key="4">
    <source>
        <dbReference type="Google" id="ProtNLM"/>
    </source>
</evidence>
<name>A0A7W3QIX8_ACTNM</name>
<evidence type="ECO:0000313" key="3">
    <source>
        <dbReference type="Proteomes" id="UP000572680"/>
    </source>
</evidence>
<dbReference type="EMBL" id="JACJIA010000001">
    <property type="protein sequence ID" value="MBA8948760.1"/>
    <property type="molecule type" value="Genomic_DNA"/>
</dbReference>
<keyword evidence="1" id="KW-0812">Transmembrane</keyword>
<feature type="transmembrane region" description="Helical" evidence="1">
    <location>
        <begin position="53"/>
        <end position="75"/>
    </location>
</feature>
<evidence type="ECO:0000313" key="2">
    <source>
        <dbReference type="EMBL" id="MBA8948760.1"/>
    </source>
</evidence>
<reference evidence="2 3" key="1">
    <citation type="submission" date="2020-08" db="EMBL/GenBank/DDBJ databases">
        <title>Genomic Encyclopedia of Type Strains, Phase IV (KMG-IV): sequencing the most valuable type-strain genomes for metagenomic binning, comparative biology and taxonomic classification.</title>
        <authorList>
            <person name="Goeker M."/>
        </authorList>
    </citation>
    <scope>NUCLEOTIDE SEQUENCE [LARGE SCALE GENOMIC DNA]</scope>
    <source>
        <strain evidence="2 3">DSM 44197</strain>
    </source>
</reference>
<accession>A0A7W3QIX8</accession>
<comment type="caution">
    <text evidence="2">The sequence shown here is derived from an EMBL/GenBank/DDBJ whole genome shotgun (WGS) entry which is preliminary data.</text>
</comment>
<sequence>MESADRTTDTPAEPFLVRERPGWRAVWQFVAMLVLVVASVGFVGGAVARGQGLGSALFGVLGAVGIVLFGAGLLLSLGTLLNRRPVLELTAGGVRRPARWPLPRRADRVLPWAEVTAIAALRRGVHGTRRGEQDYLVFLPTGELAELARTAERPQLVALTLTDLPHTAPAARWCVPVDREALPRVVREARRRREVPVIDRRNR</sequence>
<keyword evidence="1" id="KW-1133">Transmembrane helix</keyword>
<gene>
    <name evidence="2" type="ORF">HNR61_000358</name>
</gene>
<dbReference type="AlphaFoldDB" id="A0A7W3QIX8"/>
<dbReference type="Proteomes" id="UP000572680">
    <property type="component" value="Unassembled WGS sequence"/>
</dbReference>
<dbReference type="RefSeq" id="WP_182841353.1">
    <property type="nucleotide sequence ID" value="NZ_BAAALP010000006.1"/>
</dbReference>
<keyword evidence="1" id="KW-0472">Membrane</keyword>